<evidence type="ECO:0000313" key="12">
    <source>
        <dbReference type="Proteomes" id="UP000216361"/>
    </source>
</evidence>
<comment type="caution">
    <text evidence="11">The sequence shown here is derived from an EMBL/GenBank/DDBJ whole genome shotgun (WGS) entry which is preliminary data.</text>
</comment>
<dbReference type="InterPro" id="IPR026039">
    <property type="entry name" value="YfgM"/>
</dbReference>
<name>A0A255XVB7_9PROT</name>
<keyword evidence="2" id="KW-1003">Cell membrane</keyword>
<protein>
    <recommendedName>
        <fullName evidence="8">Ancillary SecYEG translocon subunit</fullName>
    </recommendedName>
</protein>
<evidence type="ECO:0000256" key="2">
    <source>
        <dbReference type="ARBA" id="ARBA00022475"/>
    </source>
</evidence>
<sequence length="224" mass="23443">MWSGSGAVSDIFREVDEDLRTERAQQLWQRHGKLAVGVAVLVVLGVAGYTLWQQRVTESRMSAGSHYAEAENELARGNKDQAAAGWGLLVQEAKGDGYGLLARLRLAALAAEKGEATAAASQYKAIAADTAVAQEYRDLATLGAAQAEAATLTPDALETALKPLLADNHPLRAQAREILAAAFLKAGKTDQARTLLAAISDDPGSPTGVRARATELLAALGKAG</sequence>
<feature type="transmembrane region" description="Helical" evidence="9">
    <location>
        <begin position="34"/>
        <end position="52"/>
    </location>
</feature>
<evidence type="ECO:0000256" key="4">
    <source>
        <dbReference type="ARBA" id="ARBA00022989"/>
    </source>
</evidence>
<dbReference type="EMBL" id="NOXS01000025">
    <property type="protein sequence ID" value="OYQ20947.1"/>
    <property type="molecule type" value="Genomic_DNA"/>
</dbReference>
<evidence type="ECO:0000256" key="3">
    <source>
        <dbReference type="ARBA" id="ARBA00022692"/>
    </source>
</evidence>
<reference evidence="11 12" key="1">
    <citation type="submission" date="2017-07" db="EMBL/GenBank/DDBJ databases">
        <title>Elstera cyanobacteriorum sp. nov., a novel bacterium isolated from cyanobacterial aggregates in a eutrophic lake.</title>
        <authorList>
            <person name="Cai H."/>
        </authorList>
    </citation>
    <scope>NUCLEOTIDE SEQUENCE [LARGE SCALE GENOMIC DNA]</scope>
    <source>
        <strain evidence="11 12">TH019</strain>
    </source>
</reference>
<dbReference type="AlphaFoldDB" id="A0A255XVB7"/>
<evidence type="ECO:0000313" key="11">
    <source>
        <dbReference type="EMBL" id="OYQ20947.1"/>
    </source>
</evidence>
<dbReference type="GO" id="GO:0044877">
    <property type="term" value="F:protein-containing complex binding"/>
    <property type="evidence" value="ECO:0007669"/>
    <property type="project" value="InterPro"/>
</dbReference>
<dbReference type="PANTHER" id="PTHR38035:SF1">
    <property type="entry name" value="ANCILLARY SECYEG TRANSLOCON SUBUNIT"/>
    <property type="match status" value="1"/>
</dbReference>
<proteinExistence type="inferred from homology"/>
<gene>
    <name evidence="11" type="ORF">CHR90_03150</name>
</gene>
<comment type="subcellular location">
    <subcellularLocation>
        <location evidence="1">Cell membrane</location>
        <topology evidence="1">Single-pass type II membrane protein</topology>
    </subcellularLocation>
</comment>
<comment type="similarity">
    <text evidence="7">Belongs to the YfgM family.</text>
</comment>
<dbReference type="Pfam" id="PF09976">
    <property type="entry name" value="TPR_21"/>
    <property type="match status" value="1"/>
</dbReference>
<dbReference type="Proteomes" id="UP000216361">
    <property type="component" value="Unassembled WGS sequence"/>
</dbReference>
<keyword evidence="4 9" id="KW-1133">Transmembrane helix</keyword>
<evidence type="ECO:0000256" key="5">
    <source>
        <dbReference type="ARBA" id="ARBA00023136"/>
    </source>
</evidence>
<dbReference type="OrthoDB" id="7173339at2"/>
<keyword evidence="6" id="KW-0143">Chaperone</keyword>
<evidence type="ECO:0000256" key="9">
    <source>
        <dbReference type="SAM" id="Phobius"/>
    </source>
</evidence>
<dbReference type="PANTHER" id="PTHR38035">
    <property type="entry name" value="UPF0070 PROTEIN YFGM"/>
    <property type="match status" value="1"/>
</dbReference>
<organism evidence="11 12">
    <name type="scientific">Elstera cyanobacteriorum</name>
    <dbReference type="NCBI Taxonomy" id="2022747"/>
    <lineage>
        <taxon>Bacteria</taxon>
        <taxon>Pseudomonadati</taxon>
        <taxon>Pseudomonadota</taxon>
        <taxon>Alphaproteobacteria</taxon>
        <taxon>Rhodospirillales</taxon>
        <taxon>Rhodospirillaceae</taxon>
        <taxon>Elstera</taxon>
    </lineage>
</organism>
<evidence type="ECO:0000256" key="7">
    <source>
        <dbReference type="ARBA" id="ARBA00024197"/>
    </source>
</evidence>
<keyword evidence="12" id="KW-1185">Reference proteome</keyword>
<feature type="domain" description="Ancillary SecYEG translocon subunit/Cell division coordinator CpoB TPR" evidence="10">
    <location>
        <begin position="26"/>
        <end position="194"/>
    </location>
</feature>
<keyword evidence="3 9" id="KW-0812">Transmembrane</keyword>
<evidence type="ECO:0000256" key="1">
    <source>
        <dbReference type="ARBA" id="ARBA00004401"/>
    </source>
</evidence>
<keyword evidence="5 9" id="KW-0472">Membrane</keyword>
<dbReference type="GO" id="GO:0005886">
    <property type="term" value="C:plasma membrane"/>
    <property type="evidence" value="ECO:0007669"/>
    <property type="project" value="UniProtKB-SubCell"/>
</dbReference>
<dbReference type="Gene3D" id="1.25.40.10">
    <property type="entry name" value="Tetratricopeptide repeat domain"/>
    <property type="match status" value="1"/>
</dbReference>
<evidence type="ECO:0000256" key="8">
    <source>
        <dbReference type="ARBA" id="ARBA00024235"/>
    </source>
</evidence>
<evidence type="ECO:0000256" key="6">
    <source>
        <dbReference type="ARBA" id="ARBA00023186"/>
    </source>
</evidence>
<evidence type="ECO:0000259" key="10">
    <source>
        <dbReference type="Pfam" id="PF09976"/>
    </source>
</evidence>
<accession>A0A255XVB7</accession>
<dbReference type="InterPro" id="IPR018704">
    <property type="entry name" value="SecYEG/CpoB_TPR"/>
</dbReference>
<dbReference type="InterPro" id="IPR011990">
    <property type="entry name" value="TPR-like_helical_dom_sf"/>
</dbReference>